<keyword evidence="1" id="KW-1133">Transmembrane helix</keyword>
<dbReference type="Proteomes" id="UP000180254">
    <property type="component" value="Unassembled WGS sequence"/>
</dbReference>
<keyword evidence="1" id="KW-0472">Membrane</keyword>
<dbReference type="EMBL" id="MKIE01000014">
    <property type="protein sequence ID" value="OHW61376.1"/>
    <property type="molecule type" value="Genomic_DNA"/>
</dbReference>
<proteinExistence type="predicted"/>
<reference evidence="2 3" key="1">
    <citation type="submission" date="2016-09" db="EMBL/GenBank/DDBJ databases">
        <title>Genome sequence of Eubacterium angustum.</title>
        <authorList>
            <person name="Poehlein A."/>
            <person name="Daniel R."/>
        </authorList>
    </citation>
    <scope>NUCLEOTIDE SEQUENCE [LARGE SCALE GENOMIC DNA]</scope>
    <source>
        <strain evidence="2 3">DSM 1989</strain>
    </source>
</reference>
<keyword evidence="3" id="KW-1185">Reference proteome</keyword>
<gene>
    <name evidence="2" type="ORF">EUAN_22260</name>
</gene>
<name>A0A1S1V3U5_9FIRM</name>
<sequence length="54" mass="5971">MMMKILAFYTFILTSALVGGMMLHADDKTEDAGIALRLILFSLPVLLFALKVLI</sequence>
<organism evidence="2 3">
    <name type="scientific">Andreesenia angusta</name>
    <dbReference type="NCBI Taxonomy" id="39480"/>
    <lineage>
        <taxon>Bacteria</taxon>
        <taxon>Bacillati</taxon>
        <taxon>Bacillota</taxon>
        <taxon>Tissierellia</taxon>
        <taxon>Tissierellales</taxon>
        <taxon>Gottschalkiaceae</taxon>
        <taxon>Andreesenia</taxon>
    </lineage>
</organism>
<feature type="transmembrane region" description="Helical" evidence="1">
    <location>
        <begin position="35"/>
        <end position="53"/>
    </location>
</feature>
<dbReference type="AlphaFoldDB" id="A0A1S1V3U5"/>
<accession>A0A1S1V3U5</accession>
<evidence type="ECO:0000313" key="3">
    <source>
        <dbReference type="Proteomes" id="UP000180254"/>
    </source>
</evidence>
<dbReference type="RefSeq" id="WP_169817382.1">
    <property type="nucleotide sequence ID" value="NZ_MKIE01000014.1"/>
</dbReference>
<protein>
    <submittedName>
        <fullName evidence="2">Uncharacterized protein</fullName>
    </submittedName>
</protein>
<evidence type="ECO:0000313" key="2">
    <source>
        <dbReference type="EMBL" id="OHW61376.1"/>
    </source>
</evidence>
<evidence type="ECO:0000256" key="1">
    <source>
        <dbReference type="SAM" id="Phobius"/>
    </source>
</evidence>
<comment type="caution">
    <text evidence="2">The sequence shown here is derived from an EMBL/GenBank/DDBJ whole genome shotgun (WGS) entry which is preliminary data.</text>
</comment>
<dbReference type="STRING" id="39480.EUAN_22260"/>
<keyword evidence="1" id="KW-0812">Transmembrane</keyword>